<dbReference type="RefSeq" id="WP_011373583.1">
    <property type="nucleotide sequence ID" value="NC_007575.1"/>
</dbReference>
<protein>
    <submittedName>
        <fullName evidence="1">Uncharacterized protein</fullName>
    </submittedName>
</protein>
<evidence type="ECO:0000313" key="2">
    <source>
        <dbReference type="Proteomes" id="UP000002714"/>
    </source>
</evidence>
<dbReference type="Proteomes" id="UP000002714">
    <property type="component" value="Chromosome"/>
</dbReference>
<proteinExistence type="predicted"/>
<sequence>MVAYFKDAQSDILAYREKLQKNNMVIDKTNLLFLNLILDILDYLGTEDGDKLDELCEYNVLTMRGEFDEVIKNDAINEKAQAVLLTFFLRIAKEMEIKYKVIENEHLKKLYSLVTSKDFKYPTYIKSQKYFALENMPDNIKRMLYMK</sequence>
<reference evidence="1 2" key="1">
    <citation type="journal article" date="2008" name="Appl. Environ. Microbiol.">
        <title>Genome of the epsilonproteobacterial chemolithoautotroph Sulfurimonas denitrificans.</title>
        <authorList>
            <person name="Sievert S.M."/>
            <person name="Scott K.M."/>
            <person name="Klotz M.G."/>
            <person name="Chain P.S.G."/>
            <person name="Hauser L.J."/>
            <person name="Hemp J."/>
            <person name="Huegler M."/>
            <person name="Land M."/>
            <person name="Lapidus A."/>
            <person name="Larimer F.W."/>
            <person name="Lucas S."/>
            <person name="Malfatti S.A."/>
            <person name="Meyer F."/>
            <person name="Paulsen I.T."/>
            <person name="Ren Q."/>
            <person name="Simon J."/>
            <person name="Bailey K."/>
            <person name="Diaz E."/>
            <person name="Fitzpatrick K.A."/>
            <person name="Glover B."/>
            <person name="Gwatney N."/>
            <person name="Korajkic A."/>
            <person name="Long A."/>
            <person name="Mobberley J.M."/>
            <person name="Pantry S.N."/>
            <person name="Pazder G."/>
            <person name="Peterson S."/>
            <person name="Quintanilla J.D."/>
            <person name="Sprinkle R."/>
            <person name="Stephens J."/>
            <person name="Thomas P."/>
            <person name="Vaughn R."/>
            <person name="Weber M.J."/>
            <person name="Wooten L.L."/>
        </authorList>
    </citation>
    <scope>NUCLEOTIDE SEQUENCE [LARGE SCALE GENOMIC DNA]</scope>
    <source>
        <strain evidence="2">ATCC 33889 / DSM 1251</strain>
    </source>
</reference>
<dbReference type="EMBL" id="CP000153">
    <property type="protein sequence ID" value="ABB45243.1"/>
    <property type="molecule type" value="Genomic_DNA"/>
</dbReference>
<evidence type="ECO:0000313" key="1">
    <source>
        <dbReference type="EMBL" id="ABB45243.1"/>
    </source>
</evidence>
<dbReference type="KEGG" id="tdn:Suden_1969"/>
<dbReference type="OrthoDB" id="9838140at2"/>
<dbReference type="AlphaFoldDB" id="Q30P38"/>
<accession>Q30P38</accession>
<keyword evidence="2" id="KW-1185">Reference proteome</keyword>
<organism evidence="1 2">
    <name type="scientific">Sulfurimonas denitrificans (strain ATCC 33889 / DSM 1251)</name>
    <name type="common">Thiomicrospira denitrificans (strain ATCC 33889 / DSM 1251)</name>
    <dbReference type="NCBI Taxonomy" id="326298"/>
    <lineage>
        <taxon>Bacteria</taxon>
        <taxon>Pseudomonadati</taxon>
        <taxon>Campylobacterota</taxon>
        <taxon>Epsilonproteobacteria</taxon>
        <taxon>Campylobacterales</taxon>
        <taxon>Sulfurimonadaceae</taxon>
        <taxon>Sulfurimonas</taxon>
    </lineage>
</organism>
<name>Q30P38_SULDN</name>
<dbReference type="HOGENOM" id="CLU_1767088_0_0_7"/>
<dbReference type="STRING" id="326298.Suden_1969"/>
<gene>
    <name evidence="1" type="ordered locus">Suden_1969</name>
</gene>